<reference evidence="4" key="1">
    <citation type="submission" date="2017-02" db="EMBL/GenBank/DDBJ databases">
        <authorList>
            <person name="Varghese N."/>
            <person name="Submissions S."/>
        </authorList>
    </citation>
    <scope>NUCLEOTIDE SEQUENCE [LARGE SCALE GENOMIC DNA]</scope>
    <source>
        <strain evidence="4">USBA 833</strain>
    </source>
</reference>
<dbReference type="GO" id="GO:0070819">
    <property type="term" value="F:menaquinone-dependent protoporphyrinogen oxidase activity"/>
    <property type="evidence" value="ECO:0007669"/>
    <property type="project" value="TreeGrafter"/>
</dbReference>
<dbReference type="OrthoDB" id="3255142at2"/>
<dbReference type="PANTHER" id="PTHR38030">
    <property type="entry name" value="PROTOPORPHYRINOGEN IX DEHYDROGENASE [MENAQUINONE]"/>
    <property type="match status" value="1"/>
</dbReference>
<name>A0A1T4X7F1_9CLOT</name>
<evidence type="ECO:0000259" key="1">
    <source>
        <dbReference type="Pfam" id="PF01243"/>
    </source>
</evidence>
<evidence type="ECO:0000313" key="3">
    <source>
        <dbReference type="EMBL" id="SKA84995.1"/>
    </source>
</evidence>
<dbReference type="Gene3D" id="2.30.110.10">
    <property type="entry name" value="Electron Transport, Fmn-binding Protein, Chain A"/>
    <property type="match status" value="1"/>
</dbReference>
<dbReference type="RefSeq" id="WP_078696088.1">
    <property type="nucleotide sequence ID" value="NZ_FUYH01000006.1"/>
</dbReference>
<sequence length="317" mass="36585">MIKTLIIYESRYGTTKKISEYMGLILGPANIINVKEFNEEHKKYDFIILGSPIYIESFEESMIRFVVENRDFLINKKVVLFCTCLNKNNNINYFKEIKSLLGSECIVMAKALGGKLKLNELKDEDYKILDSFSKETGITLKDADIFNLKEIIEFALDVKRYKDSLIPAAPVSKVKFLLEEFLNCHNTCTLSTGCDKRVRGTPIEYIYKEGHIYFFSEGGEKFANILLNENVSISIYDNYENMTKLAGVQISGKASIVEYGEKEYCKIAQMKGFKVEQLLQLPIKMNIIKVKLERAEVLYSKFKNMGYDSKQIYEFNQ</sequence>
<dbReference type="GO" id="GO:0006783">
    <property type="term" value="P:heme biosynthetic process"/>
    <property type="evidence" value="ECO:0007669"/>
    <property type="project" value="TreeGrafter"/>
</dbReference>
<dbReference type="Gene3D" id="3.40.50.360">
    <property type="match status" value="1"/>
</dbReference>
<keyword evidence="4" id="KW-1185">Reference proteome</keyword>
<dbReference type="Pfam" id="PF12724">
    <property type="entry name" value="Flavodoxin_5"/>
    <property type="match status" value="1"/>
</dbReference>
<protein>
    <submittedName>
        <fullName evidence="3">Protoporphyrinogen IX oxidase, menaquinone-dependent (Flavodoxin domain)</fullName>
    </submittedName>
</protein>
<dbReference type="GO" id="GO:0010181">
    <property type="term" value="F:FMN binding"/>
    <property type="evidence" value="ECO:0007669"/>
    <property type="project" value="TreeGrafter"/>
</dbReference>
<dbReference type="InterPro" id="IPR012349">
    <property type="entry name" value="Split_barrel_FMN-bd"/>
</dbReference>
<dbReference type="InterPro" id="IPR026816">
    <property type="entry name" value="Flavodoxin_dom"/>
</dbReference>
<dbReference type="InterPro" id="IPR029039">
    <property type="entry name" value="Flavoprotein-like_sf"/>
</dbReference>
<gene>
    <name evidence="3" type="ORF">SAMN05443428_10697</name>
</gene>
<accession>A0A1T4X7F1</accession>
<dbReference type="EMBL" id="FUYH01000006">
    <property type="protein sequence ID" value="SKA84995.1"/>
    <property type="molecule type" value="Genomic_DNA"/>
</dbReference>
<dbReference type="Pfam" id="PF01243">
    <property type="entry name" value="PNPOx_N"/>
    <property type="match status" value="1"/>
</dbReference>
<dbReference type="InterPro" id="IPR052200">
    <property type="entry name" value="Protoporphyrinogen_IX_DH"/>
</dbReference>
<evidence type="ECO:0000313" key="4">
    <source>
        <dbReference type="Proteomes" id="UP000190105"/>
    </source>
</evidence>
<dbReference type="SUPFAM" id="SSF50475">
    <property type="entry name" value="FMN-binding split barrel"/>
    <property type="match status" value="1"/>
</dbReference>
<feature type="domain" description="Pyridoxamine 5'-phosphate oxidase N-terminal" evidence="1">
    <location>
        <begin position="178"/>
        <end position="265"/>
    </location>
</feature>
<dbReference type="Proteomes" id="UP000190105">
    <property type="component" value="Unassembled WGS sequence"/>
</dbReference>
<dbReference type="STRING" id="1147123.SAMN05443428_10697"/>
<proteinExistence type="predicted"/>
<dbReference type="PANTHER" id="PTHR38030:SF2">
    <property type="entry name" value="PROTOPORPHYRINOGEN IX DEHYDROGENASE [QUINONE]"/>
    <property type="match status" value="1"/>
</dbReference>
<dbReference type="InterPro" id="IPR011576">
    <property type="entry name" value="Pyridox_Oxase_N"/>
</dbReference>
<evidence type="ECO:0000259" key="2">
    <source>
        <dbReference type="Pfam" id="PF12724"/>
    </source>
</evidence>
<feature type="domain" description="Flavodoxin" evidence="2">
    <location>
        <begin position="5"/>
        <end position="125"/>
    </location>
</feature>
<dbReference type="AlphaFoldDB" id="A0A1T4X7F1"/>
<organism evidence="3 4">
    <name type="scientific">Caloramator quimbayensis</name>
    <dbReference type="NCBI Taxonomy" id="1147123"/>
    <lineage>
        <taxon>Bacteria</taxon>
        <taxon>Bacillati</taxon>
        <taxon>Bacillota</taxon>
        <taxon>Clostridia</taxon>
        <taxon>Eubacteriales</taxon>
        <taxon>Clostridiaceae</taxon>
        <taxon>Caloramator</taxon>
    </lineage>
</organism>
<dbReference type="SUPFAM" id="SSF52218">
    <property type="entry name" value="Flavoproteins"/>
    <property type="match status" value="1"/>
</dbReference>